<gene>
    <name evidence="2" type="ORF">S01H4_50690</name>
</gene>
<feature type="transmembrane region" description="Helical" evidence="1">
    <location>
        <begin position="20"/>
        <end position="43"/>
    </location>
</feature>
<organism evidence="2">
    <name type="scientific">marine sediment metagenome</name>
    <dbReference type="NCBI Taxonomy" id="412755"/>
    <lineage>
        <taxon>unclassified sequences</taxon>
        <taxon>metagenomes</taxon>
        <taxon>ecological metagenomes</taxon>
    </lineage>
</organism>
<keyword evidence="1" id="KW-0812">Transmembrane</keyword>
<accession>X1BC32</accession>
<evidence type="ECO:0000256" key="1">
    <source>
        <dbReference type="SAM" id="Phobius"/>
    </source>
</evidence>
<keyword evidence="1" id="KW-0472">Membrane</keyword>
<name>X1BC32_9ZZZZ</name>
<evidence type="ECO:0000313" key="2">
    <source>
        <dbReference type="EMBL" id="GAG93464.1"/>
    </source>
</evidence>
<dbReference type="EMBL" id="BART01028803">
    <property type="protein sequence ID" value="GAG93464.1"/>
    <property type="molecule type" value="Genomic_DNA"/>
</dbReference>
<sequence>MKKLLTVHKIKIAQKNDQKIILFSLMVISFVKTKSFHTMSVFLDFTVEGRHTKFFDCYIIC</sequence>
<proteinExistence type="predicted"/>
<feature type="non-terminal residue" evidence="2">
    <location>
        <position position="61"/>
    </location>
</feature>
<dbReference type="AlphaFoldDB" id="X1BC32"/>
<keyword evidence="1" id="KW-1133">Transmembrane helix</keyword>
<protein>
    <submittedName>
        <fullName evidence="2">Uncharacterized protein</fullName>
    </submittedName>
</protein>
<comment type="caution">
    <text evidence="2">The sequence shown here is derived from an EMBL/GenBank/DDBJ whole genome shotgun (WGS) entry which is preliminary data.</text>
</comment>
<reference evidence="2" key="1">
    <citation type="journal article" date="2014" name="Front. Microbiol.">
        <title>High frequency of phylogenetically diverse reductive dehalogenase-homologous genes in deep subseafloor sedimentary metagenomes.</title>
        <authorList>
            <person name="Kawai M."/>
            <person name="Futagami T."/>
            <person name="Toyoda A."/>
            <person name="Takaki Y."/>
            <person name="Nishi S."/>
            <person name="Hori S."/>
            <person name="Arai W."/>
            <person name="Tsubouchi T."/>
            <person name="Morono Y."/>
            <person name="Uchiyama I."/>
            <person name="Ito T."/>
            <person name="Fujiyama A."/>
            <person name="Inagaki F."/>
            <person name="Takami H."/>
        </authorList>
    </citation>
    <scope>NUCLEOTIDE SEQUENCE</scope>
    <source>
        <strain evidence="2">Expedition CK06-06</strain>
    </source>
</reference>